<dbReference type="InterPro" id="IPR015424">
    <property type="entry name" value="PyrdxlP-dep_Trfase"/>
</dbReference>
<dbReference type="GO" id="GO:0003992">
    <property type="term" value="F:N2-acetyl-L-ornithine:2-oxoglutarate 5-aminotransferase activity"/>
    <property type="evidence" value="ECO:0007669"/>
    <property type="project" value="UniProtKB-EC"/>
</dbReference>
<keyword evidence="2 6" id="KW-0032">Aminotransferase</keyword>
<dbReference type="PANTHER" id="PTHR11986:SF79">
    <property type="entry name" value="ACETYLORNITHINE AMINOTRANSFERASE, MITOCHONDRIAL"/>
    <property type="match status" value="1"/>
</dbReference>
<dbReference type="InterPro" id="IPR015422">
    <property type="entry name" value="PyrdxlP-dep_Trfase_small"/>
</dbReference>
<reference evidence="7" key="1">
    <citation type="submission" date="2023-07" db="EMBL/GenBank/DDBJ databases">
        <title>Description of three actinobacteria isolated from air of manufacturing shop in a pharmaceutical factory.</title>
        <authorList>
            <person name="Zhang D.-F."/>
        </authorList>
    </citation>
    <scope>NUCLEOTIDE SEQUENCE [LARGE SCALE GENOMIC DNA]</scope>
    <source>
        <strain evidence="7">CCTCC AB 207010</strain>
    </source>
</reference>
<dbReference type="PANTHER" id="PTHR11986">
    <property type="entry name" value="AMINOTRANSFERASE CLASS III"/>
    <property type="match status" value="1"/>
</dbReference>
<dbReference type="PIRSF" id="PIRSF000521">
    <property type="entry name" value="Transaminase_4ab_Lys_Orn"/>
    <property type="match status" value="1"/>
</dbReference>
<evidence type="ECO:0000313" key="7">
    <source>
        <dbReference type="Proteomes" id="UP001260872"/>
    </source>
</evidence>
<dbReference type="InterPro" id="IPR050103">
    <property type="entry name" value="Class-III_PLP-dep_AT"/>
</dbReference>
<evidence type="ECO:0000256" key="1">
    <source>
        <dbReference type="ARBA" id="ARBA00001933"/>
    </source>
</evidence>
<dbReference type="CDD" id="cd00610">
    <property type="entry name" value="OAT_like"/>
    <property type="match status" value="1"/>
</dbReference>
<dbReference type="Proteomes" id="UP001260872">
    <property type="component" value="Unassembled WGS sequence"/>
</dbReference>
<comment type="similarity">
    <text evidence="5">Belongs to the class-III pyridoxal-phosphate-dependent aminotransferase family.</text>
</comment>
<dbReference type="Pfam" id="PF00202">
    <property type="entry name" value="Aminotran_3"/>
    <property type="match status" value="1"/>
</dbReference>
<organism evidence="6 7">
    <name type="scientific">Nesterenkonia flava</name>
    <dbReference type="NCBI Taxonomy" id="469799"/>
    <lineage>
        <taxon>Bacteria</taxon>
        <taxon>Bacillati</taxon>
        <taxon>Actinomycetota</taxon>
        <taxon>Actinomycetes</taxon>
        <taxon>Micrococcales</taxon>
        <taxon>Micrococcaceae</taxon>
        <taxon>Nesterenkonia</taxon>
    </lineage>
</organism>
<dbReference type="NCBIfam" id="NF002874">
    <property type="entry name" value="PRK03244.1"/>
    <property type="match status" value="1"/>
</dbReference>
<evidence type="ECO:0000256" key="2">
    <source>
        <dbReference type="ARBA" id="ARBA00022576"/>
    </source>
</evidence>
<dbReference type="Gene3D" id="3.40.640.10">
    <property type="entry name" value="Type I PLP-dependent aspartate aminotransferase-like (Major domain)"/>
    <property type="match status" value="1"/>
</dbReference>
<keyword evidence="3 6" id="KW-0808">Transferase</keyword>
<dbReference type="InterPro" id="IPR015421">
    <property type="entry name" value="PyrdxlP-dep_Trfase_major"/>
</dbReference>
<proteinExistence type="inferred from homology"/>
<accession>A0ABU1FVI7</accession>
<dbReference type="InterPro" id="IPR005814">
    <property type="entry name" value="Aminotrans_3"/>
</dbReference>
<evidence type="ECO:0000256" key="5">
    <source>
        <dbReference type="RuleBase" id="RU003560"/>
    </source>
</evidence>
<comment type="cofactor">
    <cofactor evidence="1">
        <name>pyridoxal 5'-phosphate</name>
        <dbReference type="ChEBI" id="CHEBI:597326"/>
    </cofactor>
</comment>
<evidence type="ECO:0000313" key="6">
    <source>
        <dbReference type="EMBL" id="MDR5712690.1"/>
    </source>
</evidence>
<name>A0ABU1FVI7_9MICC</name>
<evidence type="ECO:0000256" key="4">
    <source>
        <dbReference type="ARBA" id="ARBA00022898"/>
    </source>
</evidence>
<keyword evidence="7" id="KW-1185">Reference proteome</keyword>
<dbReference type="EC" id="2.6.1.11" evidence="6"/>
<dbReference type="RefSeq" id="WP_310538062.1">
    <property type="nucleotide sequence ID" value="NZ_BAAAOC010000078.1"/>
</dbReference>
<keyword evidence="4 5" id="KW-0663">Pyridoxal phosphate</keyword>
<dbReference type="SUPFAM" id="SSF53383">
    <property type="entry name" value="PLP-dependent transferases"/>
    <property type="match status" value="1"/>
</dbReference>
<dbReference type="EMBL" id="JAVKGT010000033">
    <property type="protein sequence ID" value="MDR5712690.1"/>
    <property type="molecule type" value="Genomic_DNA"/>
</dbReference>
<evidence type="ECO:0000256" key="3">
    <source>
        <dbReference type="ARBA" id="ARBA00022679"/>
    </source>
</evidence>
<protein>
    <submittedName>
        <fullName evidence="6">Acetylornithine transaminase</fullName>
        <ecNumber evidence="6">2.6.1.11</ecNumber>
    </submittedName>
</protein>
<sequence>MTDYPDVLHRAAPGSAQNWQQRYESSLMGVFGTPADLLVSGRGCWVTDSQGRELLDMLGGIAVNALGHAHPALTAGLTEQLQRMGHISNLFTSVPQMRLAEMLLAAAQAPEGSSVFFANSGSEANEAALKAVLRHRRSTGKTRILALEGGFHGRTSGALSLTHKPAFREPFGDLIPGVEFLPVNDGEALERAFVADDVAGLFLEPIQGEAGVKPLQRDYLLAARELTRGSGALLVLDEVQTGIGRTGEWFRFQGVQRGVTGASGGSADGEAADLTPDLMTLAKGLGSGFPIGALVAFGAQHSALLGAGQHGSTFGGNPLAAVAGQITLETIEKEGLLPHVHQVGSRIAEGLRSMDAVSDVRQYGLHIGIDLDPEAFSSQTPAKAVVVQAREHHGLILNATGDHTLRLAPPLILTAEEADLFLNRFQNSCKDLAS</sequence>
<gene>
    <name evidence="6" type="ORF">RH857_11210</name>
</gene>
<comment type="caution">
    <text evidence="6">The sequence shown here is derived from an EMBL/GenBank/DDBJ whole genome shotgun (WGS) entry which is preliminary data.</text>
</comment>
<dbReference type="Gene3D" id="3.90.1150.10">
    <property type="entry name" value="Aspartate Aminotransferase, domain 1"/>
    <property type="match status" value="1"/>
</dbReference>